<keyword evidence="2" id="KW-1185">Reference proteome</keyword>
<organism evidence="1 2">
    <name type="scientific">Eumeta variegata</name>
    <name type="common">Bagworm moth</name>
    <name type="synonym">Eumeta japonica</name>
    <dbReference type="NCBI Taxonomy" id="151549"/>
    <lineage>
        <taxon>Eukaryota</taxon>
        <taxon>Metazoa</taxon>
        <taxon>Ecdysozoa</taxon>
        <taxon>Arthropoda</taxon>
        <taxon>Hexapoda</taxon>
        <taxon>Insecta</taxon>
        <taxon>Pterygota</taxon>
        <taxon>Neoptera</taxon>
        <taxon>Endopterygota</taxon>
        <taxon>Lepidoptera</taxon>
        <taxon>Glossata</taxon>
        <taxon>Ditrysia</taxon>
        <taxon>Tineoidea</taxon>
        <taxon>Psychidae</taxon>
        <taxon>Oiketicinae</taxon>
        <taxon>Eumeta</taxon>
    </lineage>
</organism>
<dbReference type="AlphaFoldDB" id="A0A4C1Z919"/>
<protein>
    <submittedName>
        <fullName evidence="1">Uncharacterized protein</fullName>
    </submittedName>
</protein>
<evidence type="ECO:0000313" key="2">
    <source>
        <dbReference type="Proteomes" id="UP000299102"/>
    </source>
</evidence>
<sequence length="140" mass="16137">MVVRENTKCEQWREQMDGKTQIKCRDRARQMSEEMTQIKCGQESKWTVRKWNEGNGTIDNGMDTLKVSVKPVSQFNSKRLTNARAQYKLGHSACSATSDLSNKWRLLNRLPGYSRIESRRTPSCVTTGYGYELGLRARNL</sequence>
<dbReference type="Proteomes" id="UP000299102">
    <property type="component" value="Unassembled WGS sequence"/>
</dbReference>
<evidence type="ECO:0000313" key="1">
    <source>
        <dbReference type="EMBL" id="GBP83633.1"/>
    </source>
</evidence>
<gene>
    <name evidence="1" type="ORF">EVAR_60332_1</name>
</gene>
<accession>A0A4C1Z919</accession>
<reference evidence="1 2" key="1">
    <citation type="journal article" date="2019" name="Commun. Biol.">
        <title>The bagworm genome reveals a unique fibroin gene that provides high tensile strength.</title>
        <authorList>
            <person name="Kono N."/>
            <person name="Nakamura H."/>
            <person name="Ohtoshi R."/>
            <person name="Tomita M."/>
            <person name="Numata K."/>
            <person name="Arakawa K."/>
        </authorList>
    </citation>
    <scope>NUCLEOTIDE SEQUENCE [LARGE SCALE GENOMIC DNA]</scope>
</reference>
<dbReference type="EMBL" id="BGZK01001630">
    <property type="protein sequence ID" value="GBP83633.1"/>
    <property type="molecule type" value="Genomic_DNA"/>
</dbReference>
<proteinExistence type="predicted"/>
<comment type="caution">
    <text evidence="1">The sequence shown here is derived from an EMBL/GenBank/DDBJ whole genome shotgun (WGS) entry which is preliminary data.</text>
</comment>
<name>A0A4C1Z919_EUMVA</name>